<dbReference type="OrthoDB" id="429813at2759"/>
<sequence>SLLASIRRTECKFLETLPTFLERRTRSKAPIEELKKLGLVVSGPLSMKTGDALCAAGVVIESIYRGRVQCCCARARQERHCGL</sequence>
<dbReference type="Proteomes" id="UP000053647">
    <property type="component" value="Unassembled WGS sequence"/>
</dbReference>
<evidence type="ECO:0000313" key="1">
    <source>
        <dbReference type="EMBL" id="KIJ13243.1"/>
    </source>
</evidence>
<dbReference type="HOGENOM" id="CLU_2549221_0_0_1"/>
<name>A0A0C9TSC4_PAXIN</name>
<proteinExistence type="predicted"/>
<reference evidence="2" key="2">
    <citation type="submission" date="2015-01" db="EMBL/GenBank/DDBJ databases">
        <title>Evolutionary Origins and Diversification of the Mycorrhizal Mutualists.</title>
        <authorList>
            <consortium name="DOE Joint Genome Institute"/>
            <consortium name="Mycorrhizal Genomics Consortium"/>
            <person name="Kohler A."/>
            <person name="Kuo A."/>
            <person name="Nagy L.G."/>
            <person name="Floudas D."/>
            <person name="Copeland A."/>
            <person name="Barry K.W."/>
            <person name="Cichocki N."/>
            <person name="Veneault-Fourrey C."/>
            <person name="LaButti K."/>
            <person name="Lindquist E.A."/>
            <person name="Lipzen A."/>
            <person name="Lundell T."/>
            <person name="Morin E."/>
            <person name="Murat C."/>
            <person name="Riley R."/>
            <person name="Ohm R."/>
            <person name="Sun H."/>
            <person name="Tunlid A."/>
            <person name="Henrissat B."/>
            <person name="Grigoriev I.V."/>
            <person name="Hibbett D.S."/>
            <person name="Martin F."/>
        </authorList>
    </citation>
    <scope>NUCLEOTIDE SEQUENCE [LARGE SCALE GENOMIC DNA]</scope>
    <source>
        <strain evidence="2">ATCC 200175</strain>
    </source>
</reference>
<dbReference type="EMBL" id="KN819354">
    <property type="protein sequence ID" value="KIJ13243.1"/>
    <property type="molecule type" value="Genomic_DNA"/>
</dbReference>
<reference evidence="1 2" key="1">
    <citation type="submission" date="2014-06" db="EMBL/GenBank/DDBJ databases">
        <authorList>
            <consortium name="DOE Joint Genome Institute"/>
            <person name="Kuo A."/>
            <person name="Kohler A."/>
            <person name="Nagy L.G."/>
            <person name="Floudas D."/>
            <person name="Copeland A."/>
            <person name="Barry K.W."/>
            <person name="Cichocki N."/>
            <person name="Veneault-Fourrey C."/>
            <person name="LaButti K."/>
            <person name="Lindquist E.A."/>
            <person name="Lipzen A."/>
            <person name="Lundell T."/>
            <person name="Morin E."/>
            <person name="Murat C."/>
            <person name="Sun H."/>
            <person name="Tunlid A."/>
            <person name="Henrissat B."/>
            <person name="Grigoriev I.V."/>
            <person name="Hibbett D.S."/>
            <person name="Martin F."/>
            <person name="Nordberg H.P."/>
            <person name="Cantor M.N."/>
            <person name="Hua S.X."/>
        </authorList>
    </citation>
    <scope>NUCLEOTIDE SEQUENCE [LARGE SCALE GENOMIC DNA]</scope>
    <source>
        <strain evidence="1 2">ATCC 200175</strain>
    </source>
</reference>
<feature type="non-terminal residue" evidence="1">
    <location>
        <position position="1"/>
    </location>
</feature>
<evidence type="ECO:0000313" key="2">
    <source>
        <dbReference type="Proteomes" id="UP000053647"/>
    </source>
</evidence>
<accession>A0A0C9TSC4</accession>
<gene>
    <name evidence="1" type="ORF">PAXINDRAFT_81587</name>
</gene>
<organism evidence="1 2">
    <name type="scientific">Paxillus involutus ATCC 200175</name>
    <dbReference type="NCBI Taxonomy" id="664439"/>
    <lineage>
        <taxon>Eukaryota</taxon>
        <taxon>Fungi</taxon>
        <taxon>Dikarya</taxon>
        <taxon>Basidiomycota</taxon>
        <taxon>Agaricomycotina</taxon>
        <taxon>Agaricomycetes</taxon>
        <taxon>Agaricomycetidae</taxon>
        <taxon>Boletales</taxon>
        <taxon>Paxilineae</taxon>
        <taxon>Paxillaceae</taxon>
        <taxon>Paxillus</taxon>
    </lineage>
</organism>
<dbReference type="AlphaFoldDB" id="A0A0C9TSC4"/>
<protein>
    <submittedName>
        <fullName evidence="1">Uncharacterized protein</fullName>
    </submittedName>
</protein>
<keyword evidence="2" id="KW-1185">Reference proteome</keyword>